<dbReference type="Proteomes" id="UP000264330">
    <property type="component" value="Unassembled WGS sequence"/>
</dbReference>
<protein>
    <submittedName>
        <fullName evidence="1">Uncharacterized protein</fullName>
    </submittedName>
</protein>
<dbReference type="EMBL" id="DPMF01000025">
    <property type="protein sequence ID" value="HCV79703.1"/>
    <property type="molecule type" value="Genomic_DNA"/>
</dbReference>
<dbReference type="AlphaFoldDB" id="A0A3D5IVK2"/>
<organism evidence="1 2">
    <name type="scientific">Zunongwangia profunda</name>
    <dbReference type="NCBI Taxonomy" id="398743"/>
    <lineage>
        <taxon>Bacteria</taxon>
        <taxon>Pseudomonadati</taxon>
        <taxon>Bacteroidota</taxon>
        <taxon>Flavobacteriia</taxon>
        <taxon>Flavobacteriales</taxon>
        <taxon>Flavobacteriaceae</taxon>
        <taxon>Zunongwangia</taxon>
    </lineage>
</organism>
<comment type="caution">
    <text evidence="1">The sequence shown here is derived from an EMBL/GenBank/DDBJ whole genome shotgun (WGS) entry which is preliminary data.</text>
</comment>
<evidence type="ECO:0000313" key="2">
    <source>
        <dbReference type="Proteomes" id="UP000264330"/>
    </source>
</evidence>
<accession>A0A3D5IVK2</accession>
<proteinExistence type="predicted"/>
<name>A0A3D5IVK2_9FLAO</name>
<reference evidence="1 2" key="1">
    <citation type="journal article" date="2018" name="Nat. Biotechnol.">
        <title>A standardized bacterial taxonomy based on genome phylogeny substantially revises the tree of life.</title>
        <authorList>
            <person name="Parks D.H."/>
            <person name="Chuvochina M."/>
            <person name="Waite D.W."/>
            <person name="Rinke C."/>
            <person name="Skarshewski A."/>
            <person name="Chaumeil P.A."/>
            <person name="Hugenholtz P."/>
        </authorList>
    </citation>
    <scope>NUCLEOTIDE SEQUENCE [LARGE SCALE GENOMIC DNA]</scope>
    <source>
        <strain evidence="1">UBA9359</strain>
    </source>
</reference>
<sequence>MRINKRKKEVLRLRKLRKKFAKQPNTIKKLNEEIKAQTAIITAHQQNQHNQNLWKITTLG</sequence>
<gene>
    <name evidence="1" type="ORF">DGQ38_01475</name>
</gene>
<evidence type="ECO:0000313" key="1">
    <source>
        <dbReference type="EMBL" id="HCV79703.1"/>
    </source>
</evidence>